<reference evidence="2 3" key="1">
    <citation type="submission" date="2023-11" db="EMBL/GenBank/DDBJ databases">
        <title>Halocaridina rubra genome assembly.</title>
        <authorList>
            <person name="Smith C."/>
        </authorList>
    </citation>
    <scope>NUCLEOTIDE SEQUENCE [LARGE SCALE GENOMIC DNA]</scope>
    <source>
        <strain evidence="2">EP-1</strain>
        <tissue evidence="2">Whole</tissue>
    </source>
</reference>
<feature type="compositionally biased region" description="Polar residues" evidence="1">
    <location>
        <begin position="1002"/>
        <end position="1016"/>
    </location>
</feature>
<dbReference type="Proteomes" id="UP001381693">
    <property type="component" value="Unassembled WGS sequence"/>
</dbReference>
<feature type="region of interest" description="Disordered" evidence="1">
    <location>
        <begin position="991"/>
        <end position="1022"/>
    </location>
</feature>
<dbReference type="EMBL" id="JAXCGZ010014487">
    <property type="protein sequence ID" value="KAK7071468.1"/>
    <property type="molecule type" value="Genomic_DNA"/>
</dbReference>
<evidence type="ECO:0000313" key="2">
    <source>
        <dbReference type="EMBL" id="KAK7071468.1"/>
    </source>
</evidence>
<sequence>MAERIIALCQTKDEQQQWVEVLNQQSRLARTANFTSHKPSLTSPPVPPAHVSGYVYNTRASLPYGSPLCSCCLCGLPYLPELQNEDFVKDSYFISEEQRGQWVLKEGYCKCKVTYRSPNLNPPELPQQKMYKGCPYAILTKYFSNMYRRKVITKKLLRYLSGDKYDESISMLQTVKLRRHKTECSIQTGYSSGDESLDNEENRPCASSKKMDCHESSVISESSSEGPCWTSLNLTKTSNLDASIHSSDIQHLSPLSKGIGNLEKWRYDQCRESRHLSSSEESIASSDGSNPYGYVRYYNPDDSKLEYSLAREKASQSLPCTKLYNKDSDDVQLTLKNSSCDEPFYSYSYIPLKSTGVPSVFYDPSVEVNNTVENKKDSLNYRSDNEIKCTFSSENVSCKYSLSNARALSHIPFRKDSISDGVTTAISKTKFIHSAVLTIPAPPIVLPNVIPSIVSDDLSDCTPNICNRTIYGTSTSSDDIAVLDKSSCDLEKSSKIFHFKSCPEAAYYVSSCSGDEMANDFDYYESQRKHLFVSKNLSHSEPNIYQKYPPRKNEKENLQFSSHYVQFVHDVENQAKVCSCESYSYRSSDSGLADIVHHLEHCPLRGETPGMGRGSGMSHWSRSSQLSTAPKSMQHDSACHIYHLTPDCGADGDSLLLTPLVSPLTSNPVSTAADSLTSLYENVALHQSSLTKHLPYVMWSEINKGESLFRSGLYAHWWMKASVCPKALLLDKTKKDFLRFRDDKKPKIPPKPKFMKPSYHMRRGGTKGGIIKPLARSTATQTNFGRHQCELLQVTPFLKADLNSCTNSLLSYGYHCESNSKNLSYLSPQSSQSVSRDKSFESQSSLLSQATVIPKLKCTAVSTAMTSQEQLCVPNKQWLTAGKAFSSGSQESSGTSINSCFELSSLHSFKECCHKNGNPPHVRDSSEGLDVDFNQRASSQSLCTDADISRTFRSSFYFKLQPFQHPSYSKIASIGVADAAEKMGVRKPCIPPKPHYLLSRPLQRSKSLPKLQSSVSTHRKSK</sequence>
<evidence type="ECO:0000256" key="1">
    <source>
        <dbReference type="SAM" id="MobiDB-lite"/>
    </source>
</evidence>
<comment type="caution">
    <text evidence="2">The sequence shown here is derived from an EMBL/GenBank/DDBJ whole genome shotgun (WGS) entry which is preliminary data.</text>
</comment>
<evidence type="ECO:0000313" key="3">
    <source>
        <dbReference type="Proteomes" id="UP001381693"/>
    </source>
</evidence>
<organism evidence="2 3">
    <name type="scientific">Halocaridina rubra</name>
    <name type="common">Hawaiian red shrimp</name>
    <dbReference type="NCBI Taxonomy" id="373956"/>
    <lineage>
        <taxon>Eukaryota</taxon>
        <taxon>Metazoa</taxon>
        <taxon>Ecdysozoa</taxon>
        <taxon>Arthropoda</taxon>
        <taxon>Crustacea</taxon>
        <taxon>Multicrustacea</taxon>
        <taxon>Malacostraca</taxon>
        <taxon>Eumalacostraca</taxon>
        <taxon>Eucarida</taxon>
        <taxon>Decapoda</taxon>
        <taxon>Pleocyemata</taxon>
        <taxon>Caridea</taxon>
        <taxon>Atyoidea</taxon>
        <taxon>Atyidae</taxon>
        <taxon>Halocaridina</taxon>
    </lineage>
</organism>
<dbReference type="AlphaFoldDB" id="A0AAN9A1E1"/>
<accession>A0AAN9A1E1</accession>
<name>A0AAN9A1E1_HALRR</name>
<protein>
    <recommendedName>
        <fullName evidence="4">PH domain-containing protein</fullName>
    </recommendedName>
</protein>
<gene>
    <name evidence="2" type="ORF">SK128_021450</name>
</gene>
<keyword evidence="3" id="KW-1185">Reference proteome</keyword>
<evidence type="ECO:0008006" key="4">
    <source>
        <dbReference type="Google" id="ProtNLM"/>
    </source>
</evidence>
<proteinExistence type="predicted"/>
<feature type="non-terminal residue" evidence="2">
    <location>
        <position position="1022"/>
    </location>
</feature>